<dbReference type="Proteomes" id="UP001341820">
    <property type="component" value="Unassembled WGS sequence"/>
</dbReference>
<evidence type="ECO:0000313" key="3">
    <source>
        <dbReference type="Proteomes" id="UP001341820"/>
    </source>
</evidence>
<dbReference type="EMBL" id="JAROAS010000017">
    <property type="protein sequence ID" value="MED4128371.1"/>
    <property type="molecule type" value="Genomic_DNA"/>
</dbReference>
<protein>
    <submittedName>
        <fullName evidence="2">Transposase</fullName>
    </submittedName>
</protein>
<evidence type="ECO:0000256" key="1">
    <source>
        <dbReference type="SAM" id="Phobius"/>
    </source>
</evidence>
<name>A0ABU6NK37_9BACI</name>
<organism evidence="2 3">
    <name type="scientific">Shouchella miscanthi</name>
    <dbReference type="NCBI Taxonomy" id="2598861"/>
    <lineage>
        <taxon>Bacteria</taxon>
        <taxon>Bacillati</taxon>
        <taxon>Bacillota</taxon>
        <taxon>Bacilli</taxon>
        <taxon>Bacillales</taxon>
        <taxon>Bacillaceae</taxon>
        <taxon>Shouchella</taxon>
    </lineage>
</organism>
<keyword evidence="1" id="KW-0472">Membrane</keyword>
<reference evidence="2 3" key="1">
    <citation type="submission" date="2023-03" db="EMBL/GenBank/DDBJ databases">
        <title>Bacillus Genome Sequencing.</title>
        <authorList>
            <person name="Dunlap C."/>
        </authorList>
    </citation>
    <scope>NUCLEOTIDE SEQUENCE [LARGE SCALE GENOMIC DNA]</scope>
    <source>
        <strain evidence="2 3">B-4107</strain>
    </source>
</reference>
<evidence type="ECO:0000313" key="2">
    <source>
        <dbReference type="EMBL" id="MED4128371.1"/>
    </source>
</evidence>
<feature type="transmembrane region" description="Helical" evidence="1">
    <location>
        <begin position="30"/>
        <end position="53"/>
    </location>
</feature>
<gene>
    <name evidence="2" type="ORF">P5F74_09540</name>
</gene>
<dbReference type="RefSeq" id="WP_035393238.1">
    <property type="nucleotide sequence ID" value="NZ_CP042163.1"/>
</dbReference>
<feature type="transmembrane region" description="Helical" evidence="1">
    <location>
        <begin position="65"/>
        <end position="87"/>
    </location>
</feature>
<proteinExistence type="predicted"/>
<sequence>MFLFIVLLTVIPAAIVIVVRQSIIAEKVMAFLAVISTIVFAAITMSAIQQILLDQTVFMTSIHGVFLDPLFLTSGGYVLFFFVYRLMYHLLEW</sequence>
<comment type="caution">
    <text evidence="2">The sequence shown here is derived from an EMBL/GenBank/DDBJ whole genome shotgun (WGS) entry which is preliminary data.</text>
</comment>
<keyword evidence="1" id="KW-1133">Transmembrane helix</keyword>
<accession>A0ABU6NK37</accession>
<keyword evidence="1" id="KW-0812">Transmembrane</keyword>
<keyword evidence="3" id="KW-1185">Reference proteome</keyword>